<proteinExistence type="inferred from homology"/>
<dbReference type="InterPro" id="IPR002659">
    <property type="entry name" value="Glyco_trans_31"/>
</dbReference>
<comment type="caution">
    <text evidence="11">The sequence shown here is derived from an EMBL/GenBank/DDBJ whole genome shotgun (WGS) entry which is preliminary data.</text>
</comment>
<protein>
    <recommendedName>
        <fullName evidence="10">Hexosyltransferase</fullName>
        <ecNumber evidence="10">2.4.1.-</ecNumber>
    </recommendedName>
</protein>
<evidence type="ECO:0000256" key="3">
    <source>
        <dbReference type="ARBA" id="ARBA00022676"/>
    </source>
</evidence>
<keyword evidence="6 10" id="KW-0735">Signal-anchor</keyword>
<evidence type="ECO:0000256" key="9">
    <source>
        <dbReference type="ARBA" id="ARBA00023136"/>
    </source>
</evidence>
<dbReference type="PANTHER" id="PTHR11214">
    <property type="entry name" value="BETA-1,3-N-ACETYLGLUCOSAMINYLTRANSFERASE"/>
    <property type="match status" value="1"/>
</dbReference>
<dbReference type="GO" id="GO:0006493">
    <property type="term" value="P:protein O-linked glycosylation"/>
    <property type="evidence" value="ECO:0007669"/>
    <property type="project" value="TreeGrafter"/>
</dbReference>
<keyword evidence="4" id="KW-0808">Transferase</keyword>
<dbReference type="PROSITE" id="PS51257">
    <property type="entry name" value="PROKAR_LIPOPROTEIN"/>
    <property type="match status" value="1"/>
</dbReference>
<evidence type="ECO:0000313" key="11">
    <source>
        <dbReference type="EMBL" id="KAJ8920912.1"/>
    </source>
</evidence>
<evidence type="ECO:0000256" key="8">
    <source>
        <dbReference type="ARBA" id="ARBA00023034"/>
    </source>
</evidence>
<evidence type="ECO:0000256" key="6">
    <source>
        <dbReference type="ARBA" id="ARBA00022968"/>
    </source>
</evidence>
<dbReference type="PANTHER" id="PTHR11214:SF3">
    <property type="entry name" value="BETA-1,3-GALACTOSYLTRANSFERASE 6"/>
    <property type="match status" value="1"/>
</dbReference>
<keyword evidence="9 10" id="KW-0472">Membrane</keyword>
<sequence>MFKFIAGKYLRTVIYVVFSFLLGCMVTINLTPIEKTCTIDNVDVGYNIMQNSKLKNPELVILILSATNNLGKRDTIRETWLKLHRETYDNSKFKIAHYFVIGSLGLTADQLLHLSSEQSTYNDILILPVHDTYKTLTEKIKKSFIWLNDQLDYGLGFKYILKCDDDSFINLSYLPQEIINIEKNYISSDITYPFQPTSERGNRYLSSNAQVNNKKLKGHHLSLYWGYFSGNAKIKTTGKWAETDWIASDRYIPYALGGGYVLSKNLVTYIAKNANNLRSFNSEDISVGFWLAPVNNVLRVHDIRFDTEWVSRGCRNNSLVIHNISQREMRELYNHYISQKTLCSEEVVRRNYYIYNWSVPPSQCCKPSDQIKLSKNTST</sequence>
<comment type="subcellular location">
    <subcellularLocation>
        <location evidence="1 10">Golgi apparatus membrane</location>
        <topology evidence="1 10">Single-pass type II membrane protein</topology>
    </subcellularLocation>
</comment>
<gene>
    <name evidence="11" type="ORF">NQ315_015705</name>
</gene>
<comment type="similarity">
    <text evidence="2 10">Belongs to the glycosyltransferase 31 family.</text>
</comment>
<keyword evidence="3 10" id="KW-0328">Glycosyltransferase</keyword>
<dbReference type="GO" id="GO:0047220">
    <property type="term" value="F:galactosylxylosylprotein 3-beta-galactosyltransferase activity"/>
    <property type="evidence" value="ECO:0007669"/>
    <property type="project" value="TreeGrafter"/>
</dbReference>
<keyword evidence="5 10" id="KW-0812">Transmembrane</keyword>
<name>A0AAV8W2M3_9CUCU</name>
<evidence type="ECO:0000256" key="5">
    <source>
        <dbReference type="ARBA" id="ARBA00022692"/>
    </source>
</evidence>
<evidence type="ECO:0000256" key="10">
    <source>
        <dbReference type="RuleBase" id="RU363063"/>
    </source>
</evidence>
<evidence type="ECO:0000313" key="12">
    <source>
        <dbReference type="Proteomes" id="UP001159042"/>
    </source>
</evidence>
<evidence type="ECO:0000256" key="1">
    <source>
        <dbReference type="ARBA" id="ARBA00004323"/>
    </source>
</evidence>
<dbReference type="Pfam" id="PF01762">
    <property type="entry name" value="Galactosyl_T"/>
    <property type="match status" value="1"/>
</dbReference>
<dbReference type="GO" id="GO:0000139">
    <property type="term" value="C:Golgi membrane"/>
    <property type="evidence" value="ECO:0007669"/>
    <property type="project" value="UniProtKB-SubCell"/>
</dbReference>
<dbReference type="Proteomes" id="UP001159042">
    <property type="component" value="Unassembled WGS sequence"/>
</dbReference>
<dbReference type="GO" id="GO:0006024">
    <property type="term" value="P:glycosaminoglycan biosynthetic process"/>
    <property type="evidence" value="ECO:0007669"/>
    <property type="project" value="TreeGrafter"/>
</dbReference>
<keyword evidence="7 10" id="KW-1133">Transmembrane helix</keyword>
<evidence type="ECO:0000256" key="4">
    <source>
        <dbReference type="ARBA" id="ARBA00022679"/>
    </source>
</evidence>
<reference evidence="11 12" key="1">
    <citation type="journal article" date="2023" name="Insect Mol. Biol.">
        <title>Genome sequencing provides insights into the evolution of gene families encoding plant cell wall-degrading enzymes in longhorned beetles.</title>
        <authorList>
            <person name="Shin N.R."/>
            <person name="Okamura Y."/>
            <person name="Kirsch R."/>
            <person name="Pauchet Y."/>
        </authorList>
    </citation>
    <scope>NUCLEOTIDE SEQUENCE [LARGE SCALE GENOMIC DNA]</scope>
    <source>
        <strain evidence="11">EAD_L_NR</strain>
    </source>
</reference>
<keyword evidence="12" id="KW-1185">Reference proteome</keyword>
<dbReference type="EC" id="2.4.1.-" evidence="10"/>
<dbReference type="Gene3D" id="3.90.550.50">
    <property type="match status" value="1"/>
</dbReference>
<evidence type="ECO:0000256" key="7">
    <source>
        <dbReference type="ARBA" id="ARBA00022989"/>
    </source>
</evidence>
<organism evidence="11 12">
    <name type="scientific">Exocentrus adspersus</name>
    <dbReference type="NCBI Taxonomy" id="1586481"/>
    <lineage>
        <taxon>Eukaryota</taxon>
        <taxon>Metazoa</taxon>
        <taxon>Ecdysozoa</taxon>
        <taxon>Arthropoda</taxon>
        <taxon>Hexapoda</taxon>
        <taxon>Insecta</taxon>
        <taxon>Pterygota</taxon>
        <taxon>Neoptera</taxon>
        <taxon>Endopterygota</taxon>
        <taxon>Coleoptera</taxon>
        <taxon>Polyphaga</taxon>
        <taxon>Cucujiformia</taxon>
        <taxon>Chrysomeloidea</taxon>
        <taxon>Cerambycidae</taxon>
        <taxon>Lamiinae</taxon>
        <taxon>Acanthocinini</taxon>
        <taxon>Exocentrus</taxon>
    </lineage>
</organism>
<evidence type="ECO:0000256" key="2">
    <source>
        <dbReference type="ARBA" id="ARBA00008661"/>
    </source>
</evidence>
<keyword evidence="8 10" id="KW-0333">Golgi apparatus</keyword>
<accession>A0AAV8W2M3</accession>
<dbReference type="EMBL" id="JANEYG010000012">
    <property type="protein sequence ID" value="KAJ8920912.1"/>
    <property type="molecule type" value="Genomic_DNA"/>
</dbReference>
<dbReference type="AlphaFoldDB" id="A0AAV8W2M3"/>
<feature type="transmembrane region" description="Helical" evidence="10">
    <location>
        <begin position="12"/>
        <end position="31"/>
    </location>
</feature>